<keyword evidence="13" id="KW-1185">Reference proteome</keyword>
<dbReference type="InterPro" id="IPR043137">
    <property type="entry name" value="GGT_ssub_C"/>
</dbReference>
<dbReference type="Gene3D" id="1.10.246.130">
    <property type="match status" value="1"/>
</dbReference>
<feature type="binding site" evidence="10">
    <location>
        <position position="420"/>
    </location>
    <ligand>
        <name>L-glutamate</name>
        <dbReference type="ChEBI" id="CHEBI:29985"/>
    </ligand>
</feature>
<evidence type="ECO:0000313" key="12">
    <source>
        <dbReference type="EMBL" id="ASC72580.1"/>
    </source>
</evidence>
<evidence type="ECO:0000256" key="1">
    <source>
        <dbReference type="ARBA" id="ARBA00001049"/>
    </source>
</evidence>
<comment type="similarity">
    <text evidence="3 11">Belongs to the gamma-glutamyltransferase family.</text>
</comment>
<evidence type="ECO:0000256" key="2">
    <source>
        <dbReference type="ARBA" id="ARBA00001089"/>
    </source>
</evidence>
<dbReference type="InterPro" id="IPR051792">
    <property type="entry name" value="GGT_bact"/>
</dbReference>
<dbReference type="SUPFAM" id="SSF56235">
    <property type="entry name" value="N-terminal nucleophile aminohydrolases (Ntn hydrolases)"/>
    <property type="match status" value="1"/>
</dbReference>
<dbReference type="EMBL" id="CP021983">
    <property type="protein sequence ID" value="ASC72580.1"/>
    <property type="molecule type" value="Genomic_DNA"/>
</dbReference>
<evidence type="ECO:0000313" key="13">
    <source>
        <dbReference type="Proteomes" id="UP000191901"/>
    </source>
</evidence>
<feature type="active site" description="Nucleophile" evidence="9">
    <location>
        <position position="339"/>
    </location>
</feature>
<dbReference type="EC" id="2.3.2.2" evidence="11"/>
<comment type="subunit">
    <text evidence="11">This enzyme consists of two polypeptide chains, which are synthesized in precursor form from a single polypeptide.</text>
</comment>
<dbReference type="UniPathway" id="UPA00204"/>
<dbReference type="PANTHER" id="PTHR43199:SF1">
    <property type="entry name" value="GLUTATHIONE HYDROLASE PROENZYME"/>
    <property type="match status" value="1"/>
</dbReference>
<dbReference type="Proteomes" id="UP000191901">
    <property type="component" value="Chromosome"/>
</dbReference>
<dbReference type="GO" id="GO:0036374">
    <property type="term" value="F:glutathione hydrolase activity"/>
    <property type="evidence" value="ECO:0007669"/>
    <property type="project" value="UniProtKB-UniRule"/>
</dbReference>
<evidence type="ECO:0000256" key="5">
    <source>
        <dbReference type="ARBA" id="ARBA00022801"/>
    </source>
</evidence>
<evidence type="ECO:0000256" key="10">
    <source>
        <dbReference type="PIRSR" id="PIRSR600101-2"/>
    </source>
</evidence>
<dbReference type="Gene3D" id="3.60.20.40">
    <property type="match status" value="1"/>
</dbReference>
<keyword evidence="4 11" id="KW-0808">Transferase</keyword>
<dbReference type="GO" id="GO:0006751">
    <property type="term" value="P:glutathione catabolic process"/>
    <property type="evidence" value="ECO:0007669"/>
    <property type="project" value="UniProtKB-UniRule"/>
</dbReference>
<evidence type="ECO:0000256" key="4">
    <source>
        <dbReference type="ARBA" id="ARBA00022679"/>
    </source>
</evidence>
<keyword evidence="5 11" id="KW-0378">Hydrolase</keyword>
<evidence type="ECO:0000256" key="8">
    <source>
        <dbReference type="ARBA" id="ARBA00047417"/>
    </source>
</evidence>
<dbReference type="GO" id="GO:0103068">
    <property type="term" value="F:leukotriene C4 gamma-glutamyl transferase activity"/>
    <property type="evidence" value="ECO:0007669"/>
    <property type="project" value="UniProtKB-EC"/>
</dbReference>
<dbReference type="InterPro" id="IPR000101">
    <property type="entry name" value="GGT_peptidase"/>
</dbReference>
<dbReference type="PRINTS" id="PR01210">
    <property type="entry name" value="GGTRANSPTASE"/>
</dbReference>
<dbReference type="EC" id="3.4.19.13" evidence="11"/>
<evidence type="ECO:0000256" key="3">
    <source>
        <dbReference type="ARBA" id="ARBA00009381"/>
    </source>
</evidence>
<dbReference type="Pfam" id="PF01019">
    <property type="entry name" value="G_glu_transpept"/>
    <property type="match status" value="1"/>
</dbReference>
<sequence>MGQTVRGVVAAGHPQTAEAGAEMLRRGGNAFDAVVAAALTACVTESVLTSLAGGGFLLAHTATGEDRLFDFFSQTPGRKEIDFSLDFYPIEANFGDVIQEFHIGLGSMAVPGTLAGLLHGHRRLGRLPLAAVIEPAVHWARAGIEVTPFQAYCFQVLQPILTATPATRAMYAPQGPLLQAGDMLRFSQFADTLAYLAKNQGQALYQGELAEQIARDCATQGGYLTRADLSRYRVIERSPLRVTYRGNTLLSNPPPSSGGTLIAFSLKLLAQAEMAATDYTGPGHLALLTAAMGLTNAARRDGYDANLYQRDITDWFLGEAHLASYYQAFGDVVNKWGSTTHISVLDAEGNAASLTGSNGEGAAYVIPGTDIMINNMLGEEDLNPHGFHQWHPNRRISSMMAPSMVLQEGQPRLVLGSGGSNRIRTAILQVMSNVLDFDMDLETAVTAPRVHWERGVFHLEPGIDRAVLEATSLLRDVQPVWWQRPNMFFGGVHTVARLDDGTIIGMGDPRRGGAVAYS</sequence>
<comment type="catalytic activity">
    <reaction evidence="8 11">
        <text>an N-terminal (5-L-glutamyl)-[peptide] + an alpha-amino acid = 5-L-glutamyl amino acid + an N-terminal L-alpha-aminoacyl-[peptide]</text>
        <dbReference type="Rhea" id="RHEA:23904"/>
        <dbReference type="Rhea" id="RHEA-COMP:9780"/>
        <dbReference type="Rhea" id="RHEA-COMP:9795"/>
        <dbReference type="ChEBI" id="CHEBI:77644"/>
        <dbReference type="ChEBI" id="CHEBI:78597"/>
        <dbReference type="ChEBI" id="CHEBI:78599"/>
        <dbReference type="ChEBI" id="CHEBI:78608"/>
        <dbReference type="EC" id="2.3.2.2"/>
    </reaction>
</comment>
<dbReference type="AlphaFoldDB" id="A0A1Z3HQJ3"/>
<comment type="catalytic activity">
    <reaction evidence="2 11">
        <text>glutathione + H2O = L-cysteinylglycine + L-glutamate</text>
        <dbReference type="Rhea" id="RHEA:28807"/>
        <dbReference type="ChEBI" id="CHEBI:15377"/>
        <dbReference type="ChEBI" id="CHEBI:29985"/>
        <dbReference type="ChEBI" id="CHEBI:57925"/>
        <dbReference type="ChEBI" id="CHEBI:61694"/>
        <dbReference type="EC" id="3.4.19.13"/>
    </reaction>
</comment>
<dbReference type="OrthoDB" id="9781342at2"/>
<evidence type="ECO:0000256" key="9">
    <source>
        <dbReference type="PIRSR" id="PIRSR600101-1"/>
    </source>
</evidence>
<dbReference type="RefSeq" id="WP_088430490.1">
    <property type="nucleotide sequence ID" value="NZ_CP021983.2"/>
</dbReference>
<name>A0A1Z3HQJ3_9CYAN</name>
<comment type="PTM">
    <text evidence="11">Cleaved by autocatalysis into a large and a small subunit.</text>
</comment>
<dbReference type="KEGG" id="hhg:XM38_035380"/>
<evidence type="ECO:0000256" key="6">
    <source>
        <dbReference type="ARBA" id="ARBA00023145"/>
    </source>
</evidence>
<dbReference type="InterPro" id="IPR043138">
    <property type="entry name" value="GGT_lsub"/>
</dbReference>
<proteinExistence type="inferred from homology"/>
<organism evidence="12 13">
    <name type="scientific">Halomicronema hongdechloris C2206</name>
    <dbReference type="NCBI Taxonomy" id="1641165"/>
    <lineage>
        <taxon>Bacteria</taxon>
        <taxon>Bacillati</taxon>
        <taxon>Cyanobacteriota</taxon>
        <taxon>Cyanophyceae</taxon>
        <taxon>Nodosilineales</taxon>
        <taxon>Nodosilineaceae</taxon>
        <taxon>Halomicronema</taxon>
    </lineage>
</organism>
<dbReference type="GO" id="GO:0006750">
    <property type="term" value="P:glutathione biosynthetic process"/>
    <property type="evidence" value="ECO:0007669"/>
    <property type="project" value="UniProtKB-KW"/>
</dbReference>
<comment type="pathway">
    <text evidence="11">Sulfur metabolism; glutathione metabolism.</text>
</comment>
<comment type="catalytic activity">
    <reaction evidence="1 11">
        <text>an S-substituted glutathione + H2O = an S-substituted L-cysteinylglycine + L-glutamate</text>
        <dbReference type="Rhea" id="RHEA:59468"/>
        <dbReference type="ChEBI" id="CHEBI:15377"/>
        <dbReference type="ChEBI" id="CHEBI:29985"/>
        <dbReference type="ChEBI" id="CHEBI:90779"/>
        <dbReference type="ChEBI" id="CHEBI:143103"/>
        <dbReference type="EC" id="3.4.19.13"/>
    </reaction>
</comment>
<evidence type="ECO:0000256" key="11">
    <source>
        <dbReference type="RuleBase" id="RU368036"/>
    </source>
</evidence>
<dbReference type="InterPro" id="IPR029055">
    <property type="entry name" value="Ntn_hydrolases_N"/>
</dbReference>
<feature type="binding site" evidence="10">
    <location>
        <position position="379"/>
    </location>
    <ligand>
        <name>L-glutamate</name>
        <dbReference type="ChEBI" id="CHEBI:29985"/>
    </ligand>
</feature>
<keyword evidence="6 11" id="KW-0865">Zymogen</keyword>
<keyword evidence="11" id="KW-0317">Glutathione biosynthesis</keyword>
<dbReference type="PANTHER" id="PTHR43199">
    <property type="entry name" value="GLUTATHIONE HYDROLASE"/>
    <property type="match status" value="1"/>
</dbReference>
<dbReference type="NCBIfam" id="TIGR00066">
    <property type="entry name" value="g_glut_trans"/>
    <property type="match status" value="1"/>
</dbReference>
<keyword evidence="7 11" id="KW-0012">Acyltransferase</keyword>
<protein>
    <recommendedName>
        <fullName evidence="11">Glutathione hydrolase proenzyme</fullName>
        <ecNumber evidence="11">2.3.2.2</ecNumber>
        <ecNumber evidence="11">3.4.19.13</ecNumber>
    </recommendedName>
    <component>
        <recommendedName>
            <fullName evidence="11">Glutathione hydrolase large chain</fullName>
        </recommendedName>
    </component>
    <component>
        <recommendedName>
            <fullName evidence="11">Glutathione hydrolase small chain</fullName>
        </recommendedName>
    </component>
</protein>
<reference evidence="12 13" key="1">
    <citation type="journal article" date="2016" name="Biochim. Biophys. Acta">
        <title>Characterization of red-shifted phycobilisomes isolated from the chlorophyll f-containing cyanobacterium Halomicronema hongdechloris.</title>
        <authorList>
            <person name="Li Y."/>
            <person name="Lin Y."/>
            <person name="Garvey C.J."/>
            <person name="Birch D."/>
            <person name="Corkery R.W."/>
            <person name="Loughlin P.C."/>
            <person name="Scheer H."/>
            <person name="Willows R.D."/>
            <person name="Chen M."/>
        </authorList>
    </citation>
    <scope>NUCLEOTIDE SEQUENCE [LARGE SCALE GENOMIC DNA]</scope>
    <source>
        <strain evidence="12 13">C2206</strain>
    </source>
</reference>
<evidence type="ECO:0000256" key="7">
    <source>
        <dbReference type="ARBA" id="ARBA00023315"/>
    </source>
</evidence>
<gene>
    <name evidence="12" type="ORF">XM38_035380</name>
</gene>
<accession>A0A1Z3HQJ3</accession>